<comment type="similarity">
    <text evidence="5">Belongs to the class I-like SAM-binding methyltransferase superfamily. RsmB/NOP family.</text>
</comment>
<feature type="binding site" evidence="5">
    <location>
        <position position="89"/>
    </location>
    <ligand>
        <name>S-adenosyl-L-methionine</name>
        <dbReference type="ChEBI" id="CHEBI:59789"/>
    </ligand>
</feature>
<gene>
    <name evidence="8" type="ORF">TSOC_001040</name>
</gene>
<feature type="binding site" evidence="5">
    <location>
        <position position="139"/>
    </location>
    <ligand>
        <name>S-adenosyl-L-methionine</name>
        <dbReference type="ChEBI" id="CHEBI:59789"/>
    </ligand>
</feature>
<dbReference type="InterPro" id="IPR049560">
    <property type="entry name" value="MeTrfase_RsmB-F_NOP2_cat"/>
</dbReference>
<dbReference type="AlphaFoldDB" id="A0A2J8AHU6"/>
<dbReference type="PROSITE" id="PS51686">
    <property type="entry name" value="SAM_MT_RSMB_NOP"/>
    <property type="match status" value="1"/>
</dbReference>
<protein>
    <submittedName>
        <fullName evidence="8">Ribosomal RNA small subunit methyltransferase B</fullName>
    </submittedName>
</protein>
<evidence type="ECO:0000259" key="7">
    <source>
        <dbReference type="PROSITE" id="PS51686"/>
    </source>
</evidence>
<evidence type="ECO:0000313" key="9">
    <source>
        <dbReference type="Proteomes" id="UP000236333"/>
    </source>
</evidence>
<dbReference type="OrthoDB" id="427002at2759"/>
<dbReference type="InterPro" id="IPR023267">
    <property type="entry name" value="RCMT"/>
</dbReference>
<reference evidence="8 9" key="1">
    <citation type="journal article" date="2017" name="Mol. Biol. Evol.">
        <title>The 4-celled Tetrabaena socialis nuclear genome reveals the essential components for genetic control of cell number at the origin of multicellularity in the volvocine lineage.</title>
        <authorList>
            <person name="Featherston J."/>
            <person name="Arakaki Y."/>
            <person name="Hanschen E.R."/>
            <person name="Ferris P.J."/>
            <person name="Michod R.E."/>
            <person name="Olson B.J.S.C."/>
            <person name="Nozaki H."/>
            <person name="Durand P.M."/>
        </authorList>
    </citation>
    <scope>NUCLEOTIDE SEQUENCE [LARGE SCALE GENOMIC DNA]</scope>
    <source>
        <strain evidence="8 9">NIES-571</strain>
    </source>
</reference>
<feature type="domain" description="SAM-dependent MTase RsmB/NOP-type" evidence="7">
    <location>
        <begin position="1"/>
        <end position="288"/>
    </location>
</feature>
<comment type="caution">
    <text evidence="8">The sequence shown here is derived from an EMBL/GenBank/DDBJ whole genome shotgun (WGS) entry which is preliminary data.</text>
</comment>
<dbReference type="Gene3D" id="3.40.50.150">
    <property type="entry name" value="Vaccinia Virus protein VP39"/>
    <property type="match status" value="1"/>
</dbReference>
<feature type="binding site" evidence="5">
    <location>
        <position position="62"/>
    </location>
    <ligand>
        <name>S-adenosyl-L-methionine</name>
        <dbReference type="ChEBI" id="CHEBI:59789"/>
    </ligand>
</feature>
<dbReference type="EMBL" id="PGGS01000015">
    <property type="protein sequence ID" value="PNH12092.1"/>
    <property type="molecule type" value="Genomic_DNA"/>
</dbReference>
<evidence type="ECO:0000256" key="6">
    <source>
        <dbReference type="SAM" id="MobiDB-lite"/>
    </source>
</evidence>
<feature type="region of interest" description="Disordered" evidence="6">
    <location>
        <begin position="233"/>
        <end position="255"/>
    </location>
</feature>
<dbReference type="GO" id="GO:0003723">
    <property type="term" value="F:RNA binding"/>
    <property type="evidence" value="ECO:0007669"/>
    <property type="project" value="UniProtKB-UniRule"/>
</dbReference>
<keyword evidence="9" id="KW-1185">Reference proteome</keyword>
<comment type="caution">
    <text evidence="5">Lacks conserved residue(s) required for the propagation of feature annotation.</text>
</comment>
<evidence type="ECO:0000256" key="3">
    <source>
        <dbReference type="ARBA" id="ARBA00022691"/>
    </source>
</evidence>
<feature type="region of interest" description="Disordered" evidence="6">
    <location>
        <begin position="98"/>
        <end position="126"/>
    </location>
</feature>
<dbReference type="GO" id="GO:0008173">
    <property type="term" value="F:RNA methyltransferase activity"/>
    <property type="evidence" value="ECO:0007669"/>
    <property type="project" value="InterPro"/>
</dbReference>
<evidence type="ECO:0000256" key="5">
    <source>
        <dbReference type="PROSITE-ProRule" id="PRU01023"/>
    </source>
</evidence>
<feature type="compositionally biased region" description="Gly residues" evidence="6">
    <location>
        <begin position="234"/>
        <end position="252"/>
    </location>
</feature>
<dbReference type="PANTHER" id="PTHR22807:SF61">
    <property type="entry name" value="NOL1_NOP2_SUN FAMILY PROTEIN _ ANTITERMINATION NUSB DOMAIN-CONTAINING PROTEIN"/>
    <property type="match status" value="1"/>
</dbReference>
<organism evidence="8 9">
    <name type="scientific">Tetrabaena socialis</name>
    <dbReference type="NCBI Taxonomy" id="47790"/>
    <lineage>
        <taxon>Eukaryota</taxon>
        <taxon>Viridiplantae</taxon>
        <taxon>Chlorophyta</taxon>
        <taxon>core chlorophytes</taxon>
        <taxon>Chlorophyceae</taxon>
        <taxon>CS clade</taxon>
        <taxon>Chlamydomonadales</taxon>
        <taxon>Tetrabaenaceae</taxon>
        <taxon>Tetrabaena</taxon>
    </lineage>
</organism>
<evidence type="ECO:0000256" key="1">
    <source>
        <dbReference type="ARBA" id="ARBA00022603"/>
    </source>
</evidence>
<keyword evidence="1 5" id="KW-0489">Methyltransferase</keyword>
<dbReference type="InterPro" id="IPR029063">
    <property type="entry name" value="SAM-dependent_MTases_sf"/>
</dbReference>
<keyword evidence="4 5" id="KW-0694">RNA-binding</keyword>
<dbReference type="GO" id="GO:0001510">
    <property type="term" value="P:RNA methylation"/>
    <property type="evidence" value="ECO:0007669"/>
    <property type="project" value="InterPro"/>
</dbReference>
<feature type="binding site" evidence="5">
    <location>
        <begin position="38"/>
        <end position="44"/>
    </location>
    <ligand>
        <name>S-adenosyl-L-methionine</name>
        <dbReference type="ChEBI" id="CHEBI:59789"/>
    </ligand>
</feature>
<dbReference type="Pfam" id="PF01189">
    <property type="entry name" value="Methyltr_RsmB-F"/>
    <property type="match status" value="2"/>
</dbReference>
<accession>A0A2J8AHU6</accession>
<keyword evidence="3 5" id="KW-0949">S-adenosyl-L-methionine</keyword>
<dbReference type="InterPro" id="IPR001678">
    <property type="entry name" value="MeTrfase_RsmB-F_NOP2_dom"/>
</dbReference>
<evidence type="ECO:0000256" key="2">
    <source>
        <dbReference type="ARBA" id="ARBA00022679"/>
    </source>
</evidence>
<evidence type="ECO:0000256" key="4">
    <source>
        <dbReference type="ARBA" id="ARBA00022884"/>
    </source>
</evidence>
<proteinExistence type="inferred from homology"/>
<name>A0A2J8AHU6_9CHLO</name>
<dbReference type="SUPFAM" id="SSF53335">
    <property type="entry name" value="S-adenosyl-L-methionine-dependent methyltransferases"/>
    <property type="match status" value="1"/>
</dbReference>
<sequence length="289" mass="29998">MGGPGFVSRGSLFVQDESAGLVVSLLDPQPGDRLLDCCAAPGGKTLFAAARMRGVGSITALDVSSGRLRALRTAAEVAGVGGMALDLRDWAREVASKQSRRTGTYGGGGAQAERERERSGAEEEGGARRSLLYDKVLLDAPCTGTGVLAKRADLRWRRTTEQLWTLVALQDGLLEAAAGLVAPGGVLVYSTYGILTIEVEEDQWRVLAFLDRHPEFNVEAATGASAAVLVPGGPEAGGARGGGQEAGPGGRSPGPMVPASVVTAEGFMATLPHVNGTDGAFAARMRRRR</sequence>
<keyword evidence="2 5" id="KW-0808">Transferase</keyword>
<feature type="compositionally biased region" description="Basic and acidic residues" evidence="6">
    <location>
        <begin position="112"/>
        <end position="126"/>
    </location>
</feature>
<dbReference type="PANTHER" id="PTHR22807">
    <property type="entry name" value="NOP2 YEAST -RELATED NOL1/NOP2/FMU SUN DOMAIN-CONTAINING"/>
    <property type="match status" value="1"/>
</dbReference>
<evidence type="ECO:0000313" key="8">
    <source>
        <dbReference type="EMBL" id="PNH12092.1"/>
    </source>
</evidence>
<dbReference type="PRINTS" id="PR02008">
    <property type="entry name" value="RCMTFAMILY"/>
</dbReference>
<dbReference type="Proteomes" id="UP000236333">
    <property type="component" value="Unassembled WGS sequence"/>
</dbReference>